<dbReference type="InterPro" id="IPR057684">
    <property type="entry name" value="DUF7924"/>
</dbReference>
<sequence>MAMALTRTQKRAIESQQQPEPNKRRKQSNSDTPSPNEAARTLTKSSPSGNLASGNPPLVDKVDEGDPIAYWVREQVWPYEYIKDDPDRQKIIMHRILSRKKSVVGRKRPEPASISSGTENQTNASYRSRAFVQLLQLHGSFMEMSKLGIADESRDLCTTLLDHEQKLPRESIFDDDIFQTTCQRVASRNEAIVVRDILPLIVPSAEIFASRIPELECLIESVNEVWSNSEPVTTNRPQPDYSVGFKRKAFTEEELDKIAPVIGDFIAGDQSIFMATSEMYFPFLTCEVKCGVEALEYADRQNTHSMTLAVRAIVELFRLVKRESELHLQILAFSVSHNHETVRIYGHYPVIDKTTAKVEYYRHPIRKYDFTELNGRDRWTAYRFTKNIYDIWVPMHLERICSAIDQIELPELNNPGAFAETGLTQELESNQLSLSNVDVASSDEVATTDTPISSTNAKKQRRGR</sequence>
<dbReference type="PANTHER" id="PTHR42470:SF2">
    <property type="match status" value="1"/>
</dbReference>
<feature type="compositionally biased region" description="Polar residues" evidence="1">
    <location>
        <begin position="42"/>
        <end position="53"/>
    </location>
</feature>
<reference evidence="3 4" key="1">
    <citation type="journal article" date="2011" name="Genome Biol.">
        <title>Comparative genome sequence analysis underscores mycoparasitism as the ancestral life style of Trichoderma.</title>
        <authorList>
            <person name="Kubicek C.P."/>
            <person name="Herrera-Estrella A."/>
            <person name="Seidl-Seiboth V."/>
            <person name="Martinez D.A."/>
            <person name="Druzhinina I.S."/>
            <person name="Thon M."/>
            <person name="Zeilinger S."/>
            <person name="Casas-Flores S."/>
            <person name="Horwitz B.A."/>
            <person name="Mukherjee P.K."/>
            <person name="Mukherjee M."/>
            <person name="Kredics L."/>
            <person name="Alcaraz L.D."/>
            <person name="Aerts A."/>
            <person name="Antal Z."/>
            <person name="Atanasova L."/>
            <person name="Cervantes-Badillo M.G."/>
            <person name="Challacombe J."/>
            <person name="Chertkov O."/>
            <person name="McCluskey K."/>
            <person name="Coulpier F."/>
            <person name="Deshpande N."/>
            <person name="von Doehren H."/>
            <person name="Ebbole D.J."/>
            <person name="Esquivel-Naranjo E.U."/>
            <person name="Fekete E."/>
            <person name="Flipphi M."/>
            <person name="Glaser F."/>
            <person name="Gomez-Rodriguez E.Y."/>
            <person name="Gruber S."/>
            <person name="Han C."/>
            <person name="Henrissat B."/>
            <person name="Hermosa R."/>
            <person name="Hernandez-Onate M."/>
            <person name="Karaffa L."/>
            <person name="Kosti I."/>
            <person name="Le Crom S."/>
            <person name="Lindquist E."/>
            <person name="Lucas S."/>
            <person name="Luebeck M."/>
            <person name="Luebeck P.S."/>
            <person name="Margeot A."/>
            <person name="Metz B."/>
            <person name="Misra M."/>
            <person name="Nevalainen H."/>
            <person name="Omann M."/>
            <person name="Packer N."/>
            <person name="Perrone G."/>
            <person name="Uresti-Rivera E.E."/>
            <person name="Salamov A."/>
            <person name="Schmoll M."/>
            <person name="Seiboth B."/>
            <person name="Shapiro H."/>
            <person name="Sukno S."/>
            <person name="Tamayo-Ramos J.A."/>
            <person name="Tisch D."/>
            <person name="Wiest A."/>
            <person name="Wilkinson H.H."/>
            <person name="Zhang M."/>
            <person name="Coutinho P.M."/>
            <person name="Kenerley C.M."/>
            <person name="Monte E."/>
            <person name="Baker S.E."/>
            <person name="Grigoriev I.V."/>
        </authorList>
    </citation>
    <scope>NUCLEOTIDE SEQUENCE [LARGE SCALE GENOMIC DNA]</scope>
    <source>
        <strain evidence="4">ATCC 20476 / IMI 206040</strain>
    </source>
</reference>
<dbReference type="OrthoDB" id="5132737at2759"/>
<feature type="compositionally biased region" description="Polar residues" evidence="1">
    <location>
        <begin position="440"/>
        <end position="457"/>
    </location>
</feature>
<dbReference type="OMA" id="IYFWAQE"/>
<dbReference type="eggNOG" id="ENOG502SK65">
    <property type="taxonomic scope" value="Eukaryota"/>
</dbReference>
<dbReference type="AlphaFoldDB" id="G9NXW2"/>
<protein>
    <recommendedName>
        <fullName evidence="2">DUF7924 domain-containing protein</fullName>
    </recommendedName>
</protein>
<dbReference type="PANTHER" id="PTHR42470">
    <property type="entry name" value="VAST DOMAIN-CONTAINING PROTEIN"/>
    <property type="match status" value="1"/>
</dbReference>
<dbReference type="EMBL" id="ABDG02000025">
    <property type="protein sequence ID" value="EHK44291.1"/>
    <property type="molecule type" value="Genomic_DNA"/>
</dbReference>
<organism evidence="3 4">
    <name type="scientific">Hypocrea atroviridis (strain ATCC 20476 / IMI 206040)</name>
    <name type="common">Trichoderma atroviride</name>
    <dbReference type="NCBI Taxonomy" id="452589"/>
    <lineage>
        <taxon>Eukaryota</taxon>
        <taxon>Fungi</taxon>
        <taxon>Dikarya</taxon>
        <taxon>Ascomycota</taxon>
        <taxon>Pezizomycotina</taxon>
        <taxon>Sordariomycetes</taxon>
        <taxon>Hypocreomycetidae</taxon>
        <taxon>Hypocreales</taxon>
        <taxon>Hypocreaceae</taxon>
        <taxon>Trichoderma</taxon>
    </lineage>
</organism>
<dbReference type="KEGG" id="tatv:25779682"/>
<proteinExistence type="predicted"/>
<dbReference type="Proteomes" id="UP000005426">
    <property type="component" value="Unassembled WGS sequence"/>
</dbReference>
<feature type="domain" description="DUF7924" evidence="2">
    <location>
        <begin position="178"/>
        <end position="404"/>
    </location>
</feature>
<dbReference type="RefSeq" id="XP_013942507.1">
    <property type="nucleotide sequence ID" value="XM_014087032.1"/>
</dbReference>
<accession>G9NXW2</accession>
<evidence type="ECO:0000313" key="4">
    <source>
        <dbReference type="Proteomes" id="UP000005426"/>
    </source>
</evidence>
<dbReference type="STRING" id="452589.G9NXW2"/>
<evidence type="ECO:0000256" key="1">
    <source>
        <dbReference type="SAM" id="MobiDB-lite"/>
    </source>
</evidence>
<evidence type="ECO:0000313" key="3">
    <source>
        <dbReference type="EMBL" id="EHK44291.1"/>
    </source>
</evidence>
<feature type="region of interest" description="Disordered" evidence="1">
    <location>
        <begin position="1"/>
        <end position="63"/>
    </location>
</feature>
<name>G9NXW2_HYPAI</name>
<dbReference type="Pfam" id="PF25545">
    <property type="entry name" value="DUF7924"/>
    <property type="match status" value="1"/>
</dbReference>
<evidence type="ECO:0000259" key="2">
    <source>
        <dbReference type="Pfam" id="PF25545"/>
    </source>
</evidence>
<comment type="caution">
    <text evidence="3">The sequence shown here is derived from an EMBL/GenBank/DDBJ whole genome shotgun (WGS) entry which is preliminary data.</text>
</comment>
<gene>
    <name evidence="3" type="ORF">TRIATDRAFT_284972</name>
</gene>
<keyword evidence="4" id="KW-1185">Reference proteome</keyword>
<dbReference type="HOGENOM" id="CLU_025457_0_0_1"/>
<feature type="region of interest" description="Disordered" evidence="1">
    <location>
        <begin position="440"/>
        <end position="464"/>
    </location>
</feature>
<dbReference type="GeneID" id="25779682"/>